<dbReference type="SUPFAM" id="SSF54160">
    <property type="entry name" value="Chromo domain-like"/>
    <property type="match status" value="1"/>
</dbReference>
<keyword evidence="3" id="KW-1185">Reference proteome</keyword>
<dbReference type="PROSITE" id="PS50013">
    <property type="entry name" value="CHROMO_2"/>
    <property type="match status" value="1"/>
</dbReference>
<feature type="domain" description="Chromo" evidence="1">
    <location>
        <begin position="174"/>
        <end position="224"/>
    </location>
</feature>
<dbReference type="Pfam" id="PF00385">
    <property type="entry name" value="Chromo"/>
    <property type="match status" value="1"/>
</dbReference>
<evidence type="ECO:0000313" key="3">
    <source>
        <dbReference type="Proteomes" id="UP000765509"/>
    </source>
</evidence>
<dbReference type="CDD" id="cd00024">
    <property type="entry name" value="CD_CSD"/>
    <property type="match status" value="1"/>
</dbReference>
<accession>A0A9Q3FDM2</accession>
<dbReference type="OrthoDB" id="2273864at2759"/>
<dbReference type="AlphaFoldDB" id="A0A9Q3FDM2"/>
<protein>
    <recommendedName>
        <fullName evidence="1">Chromo domain-containing protein</fullName>
    </recommendedName>
</protein>
<evidence type="ECO:0000259" key="1">
    <source>
        <dbReference type="PROSITE" id="PS50013"/>
    </source>
</evidence>
<reference evidence="2" key="1">
    <citation type="submission" date="2021-03" db="EMBL/GenBank/DDBJ databases">
        <title>Draft genome sequence of rust myrtle Austropuccinia psidii MF-1, a brazilian biotype.</title>
        <authorList>
            <person name="Quecine M.C."/>
            <person name="Pachon D.M.R."/>
            <person name="Bonatelli M.L."/>
            <person name="Correr F.H."/>
            <person name="Franceschini L.M."/>
            <person name="Leite T.F."/>
            <person name="Margarido G.R.A."/>
            <person name="Almeida C.A."/>
            <person name="Ferrarezi J.A."/>
            <person name="Labate C.A."/>
        </authorList>
    </citation>
    <scope>NUCLEOTIDE SEQUENCE</scope>
    <source>
        <strain evidence="2">MF-1</strain>
    </source>
</reference>
<dbReference type="GO" id="GO:0006338">
    <property type="term" value="P:chromatin remodeling"/>
    <property type="evidence" value="ECO:0007669"/>
    <property type="project" value="UniProtKB-ARBA"/>
</dbReference>
<gene>
    <name evidence="2" type="ORF">O181_075040</name>
</gene>
<dbReference type="InterPro" id="IPR000953">
    <property type="entry name" value="Chromo/chromo_shadow_dom"/>
</dbReference>
<sequence length="238" mass="27373">MTYCPCFLATLPDSLSHWDIVYPERGEDFISKNTMNFKQLIKQDEFQPLNSDHSSTKQSPFFTVHGGDPYFDSGHITQDTPAGKLSTKIQSVRQYFTRELEVSINKFQRYADKTGASPRVFIPGYMSALVPTISMEVNPLSLPYFPLRTIQDINNPKLASRASPPIIIEEDEEWEVSQILDSKIKRETLWYLVELKGFSQDPERSTLEPTKNLNGCPELVKYFHFLYPDKPGPHYLRA</sequence>
<dbReference type="Proteomes" id="UP000765509">
    <property type="component" value="Unassembled WGS sequence"/>
</dbReference>
<evidence type="ECO:0000313" key="2">
    <source>
        <dbReference type="EMBL" id="MBW0535325.1"/>
    </source>
</evidence>
<comment type="caution">
    <text evidence="2">The sequence shown here is derived from an EMBL/GenBank/DDBJ whole genome shotgun (WGS) entry which is preliminary data.</text>
</comment>
<dbReference type="InterPro" id="IPR016197">
    <property type="entry name" value="Chromo-like_dom_sf"/>
</dbReference>
<dbReference type="InterPro" id="IPR023780">
    <property type="entry name" value="Chromo_domain"/>
</dbReference>
<proteinExistence type="predicted"/>
<organism evidence="2 3">
    <name type="scientific">Austropuccinia psidii MF-1</name>
    <dbReference type="NCBI Taxonomy" id="1389203"/>
    <lineage>
        <taxon>Eukaryota</taxon>
        <taxon>Fungi</taxon>
        <taxon>Dikarya</taxon>
        <taxon>Basidiomycota</taxon>
        <taxon>Pucciniomycotina</taxon>
        <taxon>Pucciniomycetes</taxon>
        <taxon>Pucciniales</taxon>
        <taxon>Sphaerophragmiaceae</taxon>
        <taxon>Austropuccinia</taxon>
    </lineage>
</organism>
<name>A0A9Q3FDM2_9BASI</name>
<dbReference type="EMBL" id="AVOT02040145">
    <property type="protein sequence ID" value="MBW0535325.1"/>
    <property type="molecule type" value="Genomic_DNA"/>
</dbReference>
<dbReference type="Gene3D" id="2.40.50.40">
    <property type="match status" value="1"/>
</dbReference>